<reference evidence="1 3" key="1">
    <citation type="submission" date="2019-05" db="EMBL/GenBank/DDBJ databases">
        <title>The compact genome of Giardia muris reveals important steps in the evolution of intestinal protozoan parasites.</title>
        <authorList>
            <person name="Xu F."/>
            <person name="Jimenez-Gonzalez A."/>
            <person name="Einarsson E."/>
            <person name="Astvaldsson A."/>
            <person name="Peirasmaki D."/>
            <person name="Eckmann L."/>
            <person name="Andersson J.O."/>
            <person name="Svard S.G."/>
            <person name="Jerlstrom-Hultqvist J."/>
        </authorList>
    </citation>
    <scope>NUCLEOTIDE SEQUENCE [LARGE SCALE GENOMIC DNA]</scope>
    <source>
        <strain evidence="1 3">Roberts-Thomson</strain>
    </source>
</reference>
<name>A0A4Z1SSW3_GIAMU</name>
<sequence>MPSGPELFLLNGPGVVARISRHVLQQARTGRSGSIWTELEEYAGLVREAAVYLDVGLALDGFRSILRLSADAMAGDVSAAAILSLVDIIQAHVSNGSVGPLSNILILQLDEWTDTYVCTQAYSRVGIVLERLLGLQALDPPDRLLAAVQAGADRICGALGPEVDASLSPMILQWMLQESTGSSSLPLVLSTLRRNASAISLLLPSLVARVDEGMAREAISVEDLAAYYGMISTSPEACLDLHLASCIEYITRGLLHEPQRTQAVAGLLFPDAARNDRLEDDLFRRLQTTVDAEDWRAARVFLELLCHSGAVSELMGSDLVITVLSTIAKEMDPDEPSGTILLLLGRHAPPDLLGSSASWTPHARLAISSGLYLRGLVGATPSLMVLEGMSGSPPSGLVRLLCTRIVQKTEDLDQDGKLLVALCYSTLGKRPSNDSLVLELLNVLDQQLFLNFAQCSLTSHQLSVDSIATLISAVLGWLNEYVERAEAVRNRLIRNWNRMLGLTGGEEIVHRRFLLFRALDKTLQYMLAVSEEACERTSEYFRRFGDQELFCPLDKVPENFDPLTEGTTESNSGAMGYLTPLGLSLLTGSGDAEQDLQIVCALVDTISLTLPVLSRCLLEDVALVPEGRAPEFRGVYRQFGQTILRAIRRVLTSTFQVPHVLAYRKDPYHNALEPRKHQSNDPLRSLQTFEQLEALRARLAGMQVASDGRIYLMSSDTEWLHTIRDGDAVARLVLHNLFDDLLVRSTQAGAAPLEREIALITLEHIQNIGVIDGSYVAAQRNKVLLALHAACFIHCHIRLPHIEHFAITFLAVPGTQKPTIQEVLAQIERPARYELNEWALQLGSALLRRLLEAFGGESPSSALLDVVLFFLGRGVDVDLRSAVAAFMKAVPQRDAQDAPPELSLPVDSRNLPESLPDLAEWRASLIAMHAEYQECRSRDAQDGWTPSIRRALDVFAWPCCSPEAEVVAETLGSTHESRTYTNGRLARIERQRDCLACLLCDDFIGILGGTPRPRESRNVTRAPSHCEQSA</sequence>
<evidence type="ECO:0000313" key="2">
    <source>
        <dbReference type="EMBL" id="TNJ29040.1"/>
    </source>
</evidence>
<accession>A0A4Z1SSW3</accession>
<dbReference type="OrthoDB" id="10255322at2759"/>
<protein>
    <submittedName>
        <fullName evidence="1">Uncharacterized protein</fullName>
    </submittedName>
</protein>
<evidence type="ECO:0000313" key="3">
    <source>
        <dbReference type="Proteomes" id="UP000315496"/>
    </source>
</evidence>
<comment type="caution">
    <text evidence="1">The sequence shown here is derived from an EMBL/GenBank/DDBJ whole genome shotgun (WGS) entry which is preliminary data.</text>
</comment>
<gene>
    <name evidence="1" type="ORF">GMRT_22682</name>
    <name evidence="2" type="ORF">GMRT_22708</name>
</gene>
<dbReference type="EMBL" id="VDLU01000002">
    <property type="protein sequence ID" value="TNJ29040.1"/>
    <property type="molecule type" value="Genomic_DNA"/>
</dbReference>
<dbReference type="AlphaFoldDB" id="A0A4Z1SSW3"/>
<evidence type="ECO:0000313" key="1">
    <source>
        <dbReference type="EMBL" id="TNJ29016.1"/>
    </source>
</evidence>
<dbReference type="VEuPathDB" id="GiardiaDB:GMRT_22682"/>
<dbReference type="Proteomes" id="UP000315496">
    <property type="component" value="Chromosome 2"/>
</dbReference>
<proteinExistence type="predicted"/>
<keyword evidence="3" id="KW-1185">Reference proteome</keyword>
<dbReference type="VEuPathDB" id="GiardiaDB:GMRT_22708"/>
<organism evidence="1 3">
    <name type="scientific">Giardia muris</name>
    <dbReference type="NCBI Taxonomy" id="5742"/>
    <lineage>
        <taxon>Eukaryota</taxon>
        <taxon>Metamonada</taxon>
        <taxon>Diplomonadida</taxon>
        <taxon>Hexamitidae</taxon>
        <taxon>Giardiinae</taxon>
        <taxon>Giardia</taxon>
    </lineage>
</organism>
<dbReference type="EMBL" id="VDLU01000002">
    <property type="protein sequence ID" value="TNJ29016.1"/>
    <property type="molecule type" value="Genomic_DNA"/>
</dbReference>